<gene>
    <name evidence="1" type="ORF">EVA_09993</name>
</gene>
<reference evidence="1" key="1">
    <citation type="journal article" date="2012" name="PLoS ONE">
        <title>Gene sets for utilization of primary and secondary nutrition supplies in the distal gut of endangered iberian lynx.</title>
        <authorList>
            <person name="Alcaide M."/>
            <person name="Messina E."/>
            <person name="Richter M."/>
            <person name="Bargiela R."/>
            <person name="Peplies J."/>
            <person name="Huws S.A."/>
            <person name="Newbold C.J."/>
            <person name="Golyshin P.N."/>
            <person name="Simon M.A."/>
            <person name="Lopez G."/>
            <person name="Yakimov M.M."/>
            <person name="Ferrer M."/>
        </authorList>
    </citation>
    <scope>NUCLEOTIDE SEQUENCE</scope>
</reference>
<protein>
    <submittedName>
        <fullName evidence="1">Uncharacterized protein</fullName>
    </submittedName>
</protein>
<accession>J9GPJ1</accession>
<comment type="caution">
    <text evidence="1">The sequence shown here is derived from an EMBL/GenBank/DDBJ whole genome shotgun (WGS) entry which is preliminary data.</text>
</comment>
<sequence length="129" mass="14327">MGILIVHFFSEFLKLSRQLFEHGREAPHIAHLQELSPEVVQIEAIAFGEFDREFFRFGNIDRLLHILDKTDDVAHAENSGCHGFRIEGAEAGQLFCRPDKLNGLAGNVTDRKGRPASAVAVHLGENHAG</sequence>
<dbReference type="EMBL" id="AMCI01002766">
    <property type="protein sequence ID" value="EJX01900.1"/>
    <property type="molecule type" value="Genomic_DNA"/>
</dbReference>
<evidence type="ECO:0000313" key="1">
    <source>
        <dbReference type="EMBL" id="EJX01900.1"/>
    </source>
</evidence>
<name>J9GPJ1_9ZZZZ</name>
<proteinExistence type="predicted"/>
<organism evidence="1">
    <name type="scientific">gut metagenome</name>
    <dbReference type="NCBI Taxonomy" id="749906"/>
    <lineage>
        <taxon>unclassified sequences</taxon>
        <taxon>metagenomes</taxon>
        <taxon>organismal metagenomes</taxon>
    </lineage>
</organism>
<dbReference type="AlphaFoldDB" id="J9GPJ1"/>